<dbReference type="AlphaFoldDB" id="A0A1X7HNH1"/>
<dbReference type="Proteomes" id="UP000192936">
    <property type="component" value="Unassembled WGS sequence"/>
</dbReference>
<organism evidence="1 2">
    <name type="scientific">Azospirillum oryzae</name>
    <dbReference type="NCBI Taxonomy" id="286727"/>
    <lineage>
        <taxon>Bacteria</taxon>
        <taxon>Pseudomonadati</taxon>
        <taxon>Pseudomonadota</taxon>
        <taxon>Alphaproteobacteria</taxon>
        <taxon>Rhodospirillales</taxon>
        <taxon>Azospirillaceae</taxon>
        <taxon>Azospirillum</taxon>
    </lineage>
</organism>
<sequence length="59" mass="6694">MDSDFGLSILRPFAAVAVLLHPLRHPFKLRLPDRQLPGYYEDMLKRDPGAGSESLMKIL</sequence>
<protein>
    <submittedName>
        <fullName evidence="1">Uncharacterized protein</fullName>
    </submittedName>
</protein>
<gene>
    <name evidence="1" type="ORF">SAMN02982917_6705</name>
</gene>
<dbReference type="STRING" id="286727.SAMN02982917_6705"/>
<dbReference type="EMBL" id="FXAK01000009">
    <property type="protein sequence ID" value="SMF89364.1"/>
    <property type="molecule type" value="Genomic_DNA"/>
</dbReference>
<evidence type="ECO:0000313" key="1">
    <source>
        <dbReference type="EMBL" id="SMF89364.1"/>
    </source>
</evidence>
<reference evidence="1 2" key="1">
    <citation type="submission" date="2017-04" db="EMBL/GenBank/DDBJ databases">
        <authorList>
            <person name="Afonso C.L."/>
            <person name="Miller P.J."/>
            <person name="Scott M.A."/>
            <person name="Spackman E."/>
            <person name="Goraichik I."/>
            <person name="Dimitrov K.M."/>
            <person name="Suarez D.L."/>
            <person name="Swayne D.E."/>
        </authorList>
    </citation>
    <scope>NUCLEOTIDE SEQUENCE [LARGE SCALE GENOMIC DNA]</scope>
    <source>
        <strain evidence="1 2">A2P</strain>
    </source>
</reference>
<proteinExistence type="predicted"/>
<accession>A0A1X7HNH1</accession>
<evidence type="ECO:0000313" key="2">
    <source>
        <dbReference type="Proteomes" id="UP000192936"/>
    </source>
</evidence>
<name>A0A1X7HNH1_9PROT</name>